<evidence type="ECO:0000313" key="3">
    <source>
        <dbReference type="EMBL" id="EDI7462133.1"/>
    </source>
</evidence>
<proteinExistence type="predicted"/>
<organism evidence="3">
    <name type="scientific">Salmonella enterica subsp. enterica serovar Mbandaka</name>
    <dbReference type="NCBI Taxonomy" id="192954"/>
    <lineage>
        <taxon>Bacteria</taxon>
        <taxon>Pseudomonadati</taxon>
        <taxon>Pseudomonadota</taxon>
        <taxon>Gammaproteobacteria</taxon>
        <taxon>Enterobacterales</taxon>
        <taxon>Enterobacteriaceae</taxon>
        <taxon>Salmonella</taxon>
    </lineage>
</organism>
<reference evidence="3" key="1">
    <citation type="submission" date="2018-07" db="EMBL/GenBank/DDBJ databases">
        <authorList>
            <person name="Ashton P.M."/>
            <person name="Dallman T."/>
            <person name="Nair S."/>
            <person name="De Pinna E."/>
            <person name="Peters T."/>
            <person name="Grant K."/>
        </authorList>
    </citation>
    <scope>NUCLEOTIDE SEQUENCE</scope>
    <source>
        <strain evidence="3">167025</strain>
    </source>
</reference>
<feature type="compositionally biased region" description="Basic and acidic residues" evidence="1">
    <location>
        <begin position="99"/>
        <end position="119"/>
    </location>
</feature>
<feature type="region of interest" description="Disordered" evidence="1">
    <location>
        <begin position="89"/>
        <end position="119"/>
    </location>
</feature>
<feature type="transmembrane region" description="Helical" evidence="2">
    <location>
        <begin position="6"/>
        <end position="23"/>
    </location>
</feature>
<evidence type="ECO:0000256" key="1">
    <source>
        <dbReference type="SAM" id="MobiDB-lite"/>
    </source>
</evidence>
<keyword evidence="2" id="KW-1133">Transmembrane helix</keyword>
<keyword evidence="2" id="KW-0472">Membrane</keyword>
<keyword evidence="2" id="KW-0812">Transmembrane</keyword>
<accession>A0A639BMX5</accession>
<sequence length="119" mass="13787">MKSVLYGIIIACPITAIVIYFALTGRQEVLIQQKTHEVQQQIRSEEFHRDFSKAWSEFDLPNQHNKALISSENAERNERIKQLKKLRSQLEADNGESMDDLKGDLAEMRKALKEAEQEK</sequence>
<dbReference type="EMBL" id="AAMLZP010000004">
    <property type="protein sequence ID" value="EDI7462133.1"/>
    <property type="molecule type" value="Genomic_DNA"/>
</dbReference>
<name>A0A639BMX5_SALET</name>
<comment type="caution">
    <text evidence="3">The sequence shown here is derived from an EMBL/GenBank/DDBJ whole genome shotgun (WGS) entry which is preliminary data.</text>
</comment>
<protein>
    <submittedName>
        <fullName evidence="3">Uncharacterized protein</fullName>
    </submittedName>
</protein>
<evidence type="ECO:0000256" key="2">
    <source>
        <dbReference type="SAM" id="Phobius"/>
    </source>
</evidence>
<dbReference type="AlphaFoldDB" id="A0A639BMX5"/>
<gene>
    <name evidence="3" type="ORF">CGA83_03680</name>
</gene>